<evidence type="ECO:0000313" key="9">
    <source>
        <dbReference type="Proteomes" id="UP000243547"/>
    </source>
</evidence>
<reference evidence="9" key="1">
    <citation type="submission" date="2016-11" db="EMBL/GenBank/DDBJ databases">
        <authorList>
            <person name="Varghese N."/>
            <person name="Submissions S."/>
        </authorList>
    </citation>
    <scope>NUCLEOTIDE SEQUENCE [LARGE SCALE GENOMIC DNA]</scope>
    <source>
        <strain evidence="9">DSM 14826</strain>
    </source>
</reference>
<evidence type="ECO:0000256" key="5">
    <source>
        <dbReference type="ARBA" id="ARBA00022683"/>
    </source>
</evidence>
<dbReference type="EMBL" id="FRAI01000008">
    <property type="protein sequence ID" value="SHJ87085.1"/>
    <property type="molecule type" value="Genomic_DNA"/>
</dbReference>
<keyword evidence="9" id="KW-1185">Reference proteome</keyword>
<dbReference type="PANTHER" id="PTHR45008:SF1">
    <property type="entry name" value="PTS SYSTEM GLUCOSE-SPECIFIC EIIA COMPONENT"/>
    <property type="match status" value="1"/>
</dbReference>
<keyword evidence="4" id="KW-0808">Transferase</keyword>
<keyword evidence="6" id="KW-0418">Kinase</keyword>
<dbReference type="InterPro" id="IPR011055">
    <property type="entry name" value="Dup_hybrid_motif"/>
</dbReference>
<dbReference type="PANTHER" id="PTHR45008">
    <property type="entry name" value="PTS SYSTEM GLUCOSE-SPECIFIC EIIA COMPONENT"/>
    <property type="match status" value="1"/>
</dbReference>
<dbReference type="GO" id="GO:0005737">
    <property type="term" value="C:cytoplasm"/>
    <property type="evidence" value="ECO:0007669"/>
    <property type="project" value="UniProtKB-SubCell"/>
</dbReference>
<evidence type="ECO:0000256" key="2">
    <source>
        <dbReference type="ARBA" id="ARBA00022448"/>
    </source>
</evidence>
<dbReference type="OrthoDB" id="92465at2"/>
<feature type="domain" description="PTS EIIA type-1" evidence="7">
    <location>
        <begin position="28"/>
        <end position="132"/>
    </location>
</feature>
<evidence type="ECO:0000313" key="8">
    <source>
        <dbReference type="EMBL" id="SHJ87085.1"/>
    </source>
</evidence>
<evidence type="ECO:0000256" key="3">
    <source>
        <dbReference type="ARBA" id="ARBA00022597"/>
    </source>
</evidence>
<dbReference type="PROSITE" id="PS00371">
    <property type="entry name" value="PTS_EIIA_TYPE_1_HIS"/>
    <property type="match status" value="1"/>
</dbReference>
<dbReference type="NCBIfam" id="TIGR00830">
    <property type="entry name" value="PTBA"/>
    <property type="match status" value="1"/>
</dbReference>
<dbReference type="InterPro" id="IPR001127">
    <property type="entry name" value="PTS_EIIA_1_perm"/>
</dbReference>
<keyword evidence="2" id="KW-0813">Transport</keyword>
<sequence>MFFFKKDKGEKIYSPIKGEVKPITETPDQVFSQKIMGDGCCFELADGLVVSPIEGEVTTIFETKHAIGLTTKKGTELIIHVGMDTVSLGGEGFTALAKPGDKVKVGDPLLQVDIPKIQAKVPSMVTPLAITNLGDKKLVLEKTGTVERGDHILTIN</sequence>
<organism evidence="8 9">
    <name type="scientific">Anaerobranca californiensis DSM 14826</name>
    <dbReference type="NCBI Taxonomy" id="1120989"/>
    <lineage>
        <taxon>Bacteria</taxon>
        <taxon>Bacillati</taxon>
        <taxon>Bacillota</taxon>
        <taxon>Clostridia</taxon>
        <taxon>Eubacteriales</taxon>
        <taxon>Proteinivoracaceae</taxon>
        <taxon>Anaerobranca</taxon>
    </lineage>
</organism>
<accession>A0A1M6MU93</accession>
<dbReference type="GO" id="GO:0016301">
    <property type="term" value="F:kinase activity"/>
    <property type="evidence" value="ECO:0007669"/>
    <property type="project" value="UniProtKB-KW"/>
</dbReference>
<name>A0A1M6MU93_9FIRM</name>
<evidence type="ECO:0000259" key="7">
    <source>
        <dbReference type="PROSITE" id="PS51093"/>
    </source>
</evidence>
<dbReference type="Proteomes" id="UP000243547">
    <property type="component" value="Unassembled WGS sequence"/>
</dbReference>
<gene>
    <name evidence="8" type="ORF">SAMN02745227_00899</name>
</gene>
<dbReference type="STRING" id="1120989.SAMN02745227_00899"/>
<evidence type="ECO:0000256" key="1">
    <source>
        <dbReference type="ARBA" id="ARBA00004496"/>
    </source>
</evidence>
<keyword evidence="3" id="KW-0762">Sugar transport</keyword>
<dbReference type="AlphaFoldDB" id="A0A1M6MU93"/>
<dbReference type="GO" id="GO:0009401">
    <property type="term" value="P:phosphoenolpyruvate-dependent sugar phosphotransferase system"/>
    <property type="evidence" value="ECO:0007669"/>
    <property type="project" value="UniProtKB-KW"/>
</dbReference>
<dbReference type="SUPFAM" id="SSF51261">
    <property type="entry name" value="Duplicated hybrid motif"/>
    <property type="match status" value="1"/>
</dbReference>
<dbReference type="Gene3D" id="2.70.70.10">
    <property type="entry name" value="Glucose Permease (Domain IIA)"/>
    <property type="match status" value="1"/>
</dbReference>
<proteinExistence type="predicted"/>
<protein>
    <submittedName>
        <fullName evidence="8">PTS system D-glucose-specific IIA component, Glc family</fullName>
    </submittedName>
</protein>
<dbReference type="PROSITE" id="PS51093">
    <property type="entry name" value="PTS_EIIA_TYPE_1"/>
    <property type="match status" value="1"/>
</dbReference>
<evidence type="ECO:0000256" key="4">
    <source>
        <dbReference type="ARBA" id="ARBA00022679"/>
    </source>
</evidence>
<comment type="subcellular location">
    <subcellularLocation>
        <location evidence="1">Cytoplasm</location>
    </subcellularLocation>
</comment>
<dbReference type="InterPro" id="IPR050890">
    <property type="entry name" value="PTS_EIIA_component"/>
</dbReference>
<evidence type="ECO:0000256" key="6">
    <source>
        <dbReference type="ARBA" id="ARBA00022777"/>
    </source>
</evidence>
<dbReference type="RefSeq" id="WP_072906639.1">
    <property type="nucleotide sequence ID" value="NZ_FRAI01000008.1"/>
</dbReference>
<dbReference type="Pfam" id="PF00358">
    <property type="entry name" value="PTS_EIIA_1"/>
    <property type="match status" value="1"/>
</dbReference>
<dbReference type="FunFam" id="2.70.70.10:FF:000001">
    <property type="entry name" value="PTS system glucose-specific IIA component"/>
    <property type="match status" value="1"/>
</dbReference>
<keyword evidence="5" id="KW-0598">Phosphotransferase system</keyword>